<keyword evidence="1" id="KW-0472">Membrane</keyword>
<dbReference type="OrthoDB" id="7452046at2759"/>
<reference evidence="2 3" key="1">
    <citation type="journal article" date="2019" name="Commun. Biol.">
        <title>The bagworm genome reveals a unique fibroin gene that provides high tensile strength.</title>
        <authorList>
            <person name="Kono N."/>
            <person name="Nakamura H."/>
            <person name="Ohtoshi R."/>
            <person name="Tomita M."/>
            <person name="Numata K."/>
            <person name="Arakawa K."/>
        </authorList>
    </citation>
    <scope>NUCLEOTIDE SEQUENCE [LARGE SCALE GENOMIC DNA]</scope>
</reference>
<organism evidence="2 3">
    <name type="scientific">Eumeta variegata</name>
    <name type="common">Bagworm moth</name>
    <name type="synonym">Eumeta japonica</name>
    <dbReference type="NCBI Taxonomy" id="151549"/>
    <lineage>
        <taxon>Eukaryota</taxon>
        <taxon>Metazoa</taxon>
        <taxon>Ecdysozoa</taxon>
        <taxon>Arthropoda</taxon>
        <taxon>Hexapoda</taxon>
        <taxon>Insecta</taxon>
        <taxon>Pterygota</taxon>
        <taxon>Neoptera</taxon>
        <taxon>Endopterygota</taxon>
        <taxon>Lepidoptera</taxon>
        <taxon>Glossata</taxon>
        <taxon>Ditrysia</taxon>
        <taxon>Tineoidea</taxon>
        <taxon>Psychidae</taxon>
        <taxon>Oiketicinae</taxon>
        <taxon>Eumeta</taxon>
    </lineage>
</organism>
<keyword evidence="1" id="KW-0812">Transmembrane</keyword>
<proteinExistence type="predicted"/>
<comment type="caution">
    <text evidence="2">The sequence shown here is derived from an EMBL/GenBank/DDBJ whole genome shotgun (WGS) entry which is preliminary data.</text>
</comment>
<evidence type="ECO:0000256" key="1">
    <source>
        <dbReference type="SAM" id="Phobius"/>
    </source>
</evidence>
<keyword evidence="3" id="KW-1185">Reference proteome</keyword>
<sequence length="241" mass="28049">MFRRFSKYTKLCSGIPLRYVLLTFGYVNVVLSSFVFGLLIWTAVDLVRRSEYLDEGYLHFEFELPILMYFMGIISNVLLVIAAHRHVMLSCFLLSLTKEARSHQFTKNHCRVAGTRSRMRGPVHTHNRHFNTIDIAALTIESFKGKNVFDTSNRVFGKEHMPFGKLRYDENVELLPDQDSGSNETQVSCIFIVYKLKRSEEHHRSKNNQDHMVRTLGTSPASLTVHLDLSSIKRFMRAHWY</sequence>
<protein>
    <submittedName>
        <fullName evidence="2">Uncharacterized protein</fullName>
    </submittedName>
</protein>
<accession>A0A4C1V284</accession>
<dbReference type="AlphaFoldDB" id="A0A4C1V284"/>
<evidence type="ECO:0000313" key="3">
    <source>
        <dbReference type="Proteomes" id="UP000299102"/>
    </source>
</evidence>
<dbReference type="EMBL" id="BGZK01000259">
    <property type="protein sequence ID" value="GBP32402.1"/>
    <property type="molecule type" value="Genomic_DNA"/>
</dbReference>
<gene>
    <name evidence="2" type="ORF">EVAR_81209_1</name>
</gene>
<feature type="transmembrane region" description="Helical" evidence="1">
    <location>
        <begin position="64"/>
        <end position="83"/>
    </location>
</feature>
<name>A0A4C1V284_EUMVA</name>
<dbReference type="Proteomes" id="UP000299102">
    <property type="component" value="Unassembled WGS sequence"/>
</dbReference>
<keyword evidence="1" id="KW-1133">Transmembrane helix</keyword>
<feature type="transmembrane region" description="Helical" evidence="1">
    <location>
        <begin position="20"/>
        <end position="44"/>
    </location>
</feature>
<evidence type="ECO:0000313" key="2">
    <source>
        <dbReference type="EMBL" id="GBP32402.1"/>
    </source>
</evidence>